<dbReference type="InterPro" id="IPR023561">
    <property type="entry name" value="Carbonic_anhydrase_a-class"/>
</dbReference>
<dbReference type="HOGENOM" id="CLU_039326_0_2_1"/>
<dbReference type="EnsemblPlants" id="OBART11G03450.1">
    <property type="protein sequence ID" value="OBART11G03450.1"/>
    <property type="gene ID" value="OBART11G03450"/>
</dbReference>
<keyword evidence="3" id="KW-1185">Reference proteome</keyword>
<reference evidence="2" key="1">
    <citation type="journal article" date="2009" name="Rice">
        <title>De Novo Next Generation Sequencing of Plant Genomes.</title>
        <authorList>
            <person name="Rounsley S."/>
            <person name="Marri P.R."/>
            <person name="Yu Y."/>
            <person name="He R."/>
            <person name="Sisneros N."/>
            <person name="Goicoechea J.L."/>
            <person name="Lee S.J."/>
            <person name="Angelova A."/>
            <person name="Kudrna D."/>
            <person name="Luo M."/>
            <person name="Affourtit J."/>
            <person name="Desany B."/>
            <person name="Knight J."/>
            <person name="Niazi F."/>
            <person name="Egholm M."/>
            <person name="Wing R.A."/>
        </authorList>
    </citation>
    <scope>NUCLEOTIDE SEQUENCE [LARGE SCALE GENOMIC DNA]</scope>
    <source>
        <strain evidence="2">cv. IRGC 105608</strain>
    </source>
</reference>
<dbReference type="InterPro" id="IPR041891">
    <property type="entry name" value="Alpha_CA_prokaryot-like"/>
</dbReference>
<organism evidence="2">
    <name type="scientific">Oryza barthii</name>
    <dbReference type="NCBI Taxonomy" id="65489"/>
    <lineage>
        <taxon>Eukaryota</taxon>
        <taxon>Viridiplantae</taxon>
        <taxon>Streptophyta</taxon>
        <taxon>Embryophyta</taxon>
        <taxon>Tracheophyta</taxon>
        <taxon>Spermatophyta</taxon>
        <taxon>Magnoliopsida</taxon>
        <taxon>Liliopsida</taxon>
        <taxon>Poales</taxon>
        <taxon>Poaceae</taxon>
        <taxon>BOP clade</taxon>
        <taxon>Oryzoideae</taxon>
        <taxon>Oryzeae</taxon>
        <taxon>Oryzinae</taxon>
        <taxon>Oryza</taxon>
    </lineage>
</organism>
<dbReference type="Pfam" id="PF00194">
    <property type="entry name" value="Carb_anhydrase"/>
    <property type="match status" value="1"/>
</dbReference>
<name>A0A0D3HIC6_9ORYZ</name>
<protein>
    <recommendedName>
        <fullName evidence="1">Alpha-carbonic anhydrase domain-containing protein</fullName>
    </recommendedName>
</protein>
<dbReference type="SUPFAM" id="SSF51069">
    <property type="entry name" value="Carbonic anhydrase"/>
    <property type="match status" value="1"/>
</dbReference>
<sequence>MAQMAFEPDKVGTVTVNGKVYSFRRVHWHAPSEHTINGEKHPLELQMVHAAADGSLAVIAILYKYGAPDSFYFQLKRKLAELAADGCSFGEENAQVALGLVHLRSLQKRTGSYFRYAGSLTAPPCTEDVIWSVVGKIRQISQEQVALITALLPAGGARPTQPLNGRTVQFYNPPNSTISFKV</sequence>
<proteinExistence type="predicted"/>
<dbReference type="GO" id="GO:0008270">
    <property type="term" value="F:zinc ion binding"/>
    <property type="evidence" value="ECO:0007669"/>
    <property type="project" value="InterPro"/>
</dbReference>
<dbReference type="STRING" id="65489.A0A0D3HIC6"/>
<dbReference type="PaxDb" id="65489-OBART11G03450.1"/>
<dbReference type="CDD" id="cd03124">
    <property type="entry name" value="alpha_CA_prokaryotic_like"/>
    <property type="match status" value="1"/>
</dbReference>
<evidence type="ECO:0000313" key="2">
    <source>
        <dbReference type="EnsemblPlants" id="OBART11G03450.1"/>
    </source>
</evidence>
<dbReference type="Gramene" id="OBART11G03450.1">
    <property type="protein sequence ID" value="OBART11G03450.1"/>
    <property type="gene ID" value="OBART11G03450"/>
</dbReference>
<reference evidence="2" key="2">
    <citation type="submission" date="2015-03" db="UniProtKB">
        <authorList>
            <consortium name="EnsemblPlants"/>
        </authorList>
    </citation>
    <scope>IDENTIFICATION</scope>
</reference>
<dbReference type="PROSITE" id="PS51144">
    <property type="entry name" value="ALPHA_CA_2"/>
    <property type="match status" value="1"/>
</dbReference>
<dbReference type="PANTHER" id="PTHR18952:SF220">
    <property type="entry name" value="CARBONIC ANHYDRASE"/>
    <property type="match status" value="1"/>
</dbReference>
<dbReference type="InterPro" id="IPR036398">
    <property type="entry name" value="CA_dom_sf"/>
</dbReference>
<dbReference type="Proteomes" id="UP000026960">
    <property type="component" value="Chromosome 11"/>
</dbReference>
<dbReference type="eggNOG" id="KOG0382">
    <property type="taxonomic scope" value="Eukaryota"/>
</dbReference>
<dbReference type="GO" id="GO:0006730">
    <property type="term" value="P:one-carbon metabolic process"/>
    <property type="evidence" value="ECO:0007669"/>
    <property type="project" value="TreeGrafter"/>
</dbReference>
<feature type="domain" description="Alpha-carbonic anhydrase" evidence="1">
    <location>
        <begin position="1"/>
        <end position="172"/>
    </location>
</feature>
<dbReference type="GO" id="GO:0004089">
    <property type="term" value="F:carbonate dehydratase activity"/>
    <property type="evidence" value="ECO:0007669"/>
    <property type="project" value="InterPro"/>
</dbReference>
<dbReference type="SMART" id="SM01057">
    <property type="entry name" value="Carb_anhydrase"/>
    <property type="match status" value="1"/>
</dbReference>
<dbReference type="InterPro" id="IPR001148">
    <property type="entry name" value="CA_dom"/>
</dbReference>
<evidence type="ECO:0000259" key="1">
    <source>
        <dbReference type="PROSITE" id="PS51144"/>
    </source>
</evidence>
<accession>A0A0D3HIC6</accession>
<dbReference type="AlphaFoldDB" id="A0A0D3HIC6"/>
<evidence type="ECO:0000313" key="3">
    <source>
        <dbReference type="Proteomes" id="UP000026960"/>
    </source>
</evidence>
<dbReference type="PANTHER" id="PTHR18952">
    <property type="entry name" value="CARBONIC ANHYDRASE"/>
    <property type="match status" value="1"/>
</dbReference>
<dbReference type="Gene3D" id="3.10.200.10">
    <property type="entry name" value="Alpha carbonic anhydrase"/>
    <property type="match status" value="1"/>
</dbReference>